<dbReference type="SMART" id="SM00044">
    <property type="entry name" value="CYCc"/>
    <property type="match status" value="1"/>
</dbReference>
<evidence type="ECO:0000256" key="1">
    <source>
        <dbReference type="SAM" id="MobiDB-lite"/>
    </source>
</evidence>
<gene>
    <name evidence="4" type="ORF">ACFQDI_04020</name>
</gene>
<dbReference type="Proteomes" id="UP001596052">
    <property type="component" value="Unassembled WGS sequence"/>
</dbReference>
<dbReference type="PROSITE" id="PS50885">
    <property type="entry name" value="HAMP"/>
    <property type="match status" value="1"/>
</dbReference>
<evidence type="ECO:0000313" key="5">
    <source>
        <dbReference type="Proteomes" id="UP001596052"/>
    </source>
</evidence>
<name>A0ABW0KKM1_9BACT</name>
<dbReference type="InterPro" id="IPR050697">
    <property type="entry name" value="Adenylyl/Guanylyl_Cyclase_3/4"/>
</dbReference>
<feature type="domain" description="Guanylate cyclase" evidence="2">
    <location>
        <begin position="485"/>
        <end position="613"/>
    </location>
</feature>
<feature type="domain" description="HAMP" evidence="3">
    <location>
        <begin position="401"/>
        <end position="453"/>
    </location>
</feature>
<evidence type="ECO:0000313" key="4">
    <source>
        <dbReference type="EMBL" id="MFC5454014.1"/>
    </source>
</evidence>
<dbReference type="Pfam" id="PF00672">
    <property type="entry name" value="HAMP"/>
    <property type="match status" value="1"/>
</dbReference>
<dbReference type="SUPFAM" id="SSF55073">
    <property type="entry name" value="Nucleotide cyclase"/>
    <property type="match status" value="1"/>
</dbReference>
<dbReference type="RefSeq" id="WP_377163656.1">
    <property type="nucleotide sequence ID" value="NZ_JBHSMQ010000001.1"/>
</dbReference>
<protein>
    <submittedName>
        <fullName evidence="4">Adenylate/guanylate cyclase domain-containing protein</fullName>
    </submittedName>
</protein>
<reference evidence="5" key="1">
    <citation type="journal article" date="2019" name="Int. J. Syst. Evol. Microbiol.">
        <title>The Global Catalogue of Microorganisms (GCM) 10K type strain sequencing project: providing services to taxonomists for standard genome sequencing and annotation.</title>
        <authorList>
            <consortium name="The Broad Institute Genomics Platform"/>
            <consortium name="The Broad Institute Genome Sequencing Center for Infectious Disease"/>
            <person name="Wu L."/>
            <person name="Ma J."/>
        </authorList>
    </citation>
    <scope>NUCLEOTIDE SEQUENCE [LARGE SCALE GENOMIC DNA]</scope>
    <source>
        <strain evidence="5">CGMCC 4.1469</strain>
    </source>
</reference>
<sequence length="663" mass="73271">MKWIHSFRAKLILTMFPVVAGITIATLVLAEWKFMESYRRLFEEQFDSQISSYSSGKRKRTEALSKVLDKLARETELISAISKKDLAEANRLLRAELEHLTSDRILSEIPGANLPRLGNLQPQSPPGRPSSGEKEKEPKDRPKDHPLSRLPLSQLPYIALIDPEGNFLLSPKKNTPGGRDNLPPGRDMLPPALPAALPRESSTSAEFRRRSGKLQWLGDRKLADVLKEQEIGYLRVEFGEDNRNEQVREVYITPVRDPKSGQFLGAILFGLPLQVLAEKVLYEQTKHSDLGEIMSGVWVEEGLVSTTIPKDERDIVAAHIADSIHHTHKTQRGMTVSIHGERHQIYYRVLNPGSPFPLAAQVNLYPLVAMDHELAELRRDVGALGVVSLLIALVAVLYISRGLSGPISEIVSGTHQIEHGNFDVRVPVRRDDELGRLASSFNEMAAGLALQEKYRSVLNAVADRSVAEQLISQRGALGGEIRHVTMLFCDIRGFTALTENMPPADVIDLLNEHMTALTDVAYQHGGIVDKFVGDLIMVLFGAPQSTGEDAVRAVQCALNMLRVRRELNGVSKHSLEVGIGLATGSVVAGCMGSDQRLSYTVLGHRVNLASRLCSIAQAGEIIMDEETYEDSKALIEAAPMPPMQLKGFSEQVHPWRVLQARAA</sequence>
<dbReference type="PANTHER" id="PTHR43081">
    <property type="entry name" value="ADENYLATE CYCLASE, TERMINAL-DIFFERENTIATION SPECIFIC-RELATED"/>
    <property type="match status" value="1"/>
</dbReference>
<proteinExistence type="predicted"/>
<dbReference type="SUPFAM" id="SSF158472">
    <property type="entry name" value="HAMP domain-like"/>
    <property type="match status" value="1"/>
</dbReference>
<evidence type="ECO:0000259" key="3">
    <source>
        <dbReference type="PROSITE" id="PS50885"/>
    </source>
</evidence>
<dbReference type="CDD" id="cd06225">
    <property type="entry name" value="HAMP"/>
    <property type="match status" value="1"/>
</dbReference>
<dbReference type="EMBL" id="JBHSMQ010000001">
    <property type="protein sequence ID" value="MFC5454014.1"/>
    <property type="molecule type" value="Genomic_DNA"/>
</dbReference>
<accession>A0ABW0KKM1</accession>
<dbReference type="PANTHER" id="PTHR43081:SF1">
    <property type="entry name" value="ADENYLATE CYCLASE, TERMINAL-DIFFERENTIATION SPECIFIC"/>
    <property type="match status" value="1"/>
</dbReference>
<dbReference type="InterPro" id="IPR001054">
    <property type="entry name" value="A/G_cyclase"/>
</dbReference>
<dbReference type="SMART" id="SM00304">
    <property type="entry name" value="HAMP"/>
    <property type="match status" value="1"/>
</dbReference>
<organism evidence="4 5">
    <name type="scientific">Prosthecobacter fluviatilis</name>
    <dbReference type="NCBI Taxonomy" id="445931"/>
    <lineage>
        <taxon>Bacteria</taxon>
        <taxon>Pseudomonadati</taxon>
        <taxon>Verrucomicrobiota</taxon>
        <taxon>Verrucomicrobiia</taxon>
        <taxon>Verrucomicrobiales</taxon>
        <taxon>Verrucomicrobiaceae</taxon>
        <taxon>Prosthecobacter</taxon>
    </lineage>
</organism>
<dbReference type="CDD" id="cd07302">
    <property type="entry name" value="CHD"/>
    <property type="match status" value="1"/>
</dbReference>
<dbReference type="Gene3D" id="3.30.70.1230">
    <property type="entry name" value="Nucleotide cyclase"/>
    <property type="match status" value="1"/>
</dbReference>
<dbReference type="PROSITE" id="PS50125">
    <property type="entry name" value="GUANYLATE_CYCLASE_2"/>
    <property type="match status" value="1"/>
</dbReference>
<comment type="caution">
    <text evidence="4">The sequence shown here is derived from an EMBL/GenBank/DDBJ whole genome shotgun (WGS) entry which is preliminary data.</text>
</comment>
<dbReference type="InterPro" id="IPR003660">
    <property type="entry name" value="HAMP_dom"/>
</dbReference>
<evidence type="ECO:0000259" key="2">
    <source>
        <dbReference type="PROSITE" id="PS50125"/>
    </source>
</evidence>
<feature type="region of interest" description="Disordered" evidence="1">
    <location>
        <begin position="168"/>
        <end position="190"/>
    </location>
</feature>
<dbReference type="Gene3D" id="6.10.340.10">
    <property type="match status" value="1"/>
</dbReference>
<feature type="region of interest" description="Disordered" evidence="1">
    <location>
        <begin position="111"/>
        <end position="149"/>
    </location>
</feature>
<feature type="compositionally biased region" description="Basic and acidic residues" evidence="1">
    <location>
        <begin position="131"/>
        <end position="147"/>
    </location>
</feature>
<keyword evidence="5" id="KW-1185">Reference proteome</keyword>
<dbReference type="InterPro" id="IPR029787">
    <property type="entry name" value="Nucleotide_cyclase"/>
</dbReference>
<dbReference type="Pfam" id="PF00211">
    <property type="entry name" value="Guanylate_cyc"/>
    <property type="match status" value="1"/>
</dbReference>